<evidence type="ECO:0000313" key="2">
    <source>
        <dbReference type="WBParaSite" id="Pan_g6058.t1"/>
    </source>
</evidence>
<reference evidence="1" key="1">
    <citation type="journal article" date="2013" name="Genetics">
        <title>The draft genome and transcriptome of Panagrellus redivivus are shaped by the harsh demands of a free-living lifestyle.</title>
        <authorList>
            <person name="Srinivasan J."/>
            <person name="Dillman A.R."/>
            <person name="Macchietto M.G."/>
            <person name="Heikkinen L."/>
            <person name="Lakso M."/>
            <person name="Fracchia K.M."/>
            <person name="Antoshechkin I."/>
            <person name="Mortazavi A."/>
            <person name="Wong G."/>
            <person name="Sternberg P.W."/>
        </authorList>
    </citation>
    <scope>NUCLEOTIDE SEQUENCE [LARGE SCALE GENOMIC DNA]</scope>
    <source>
        <strain evidence="1">MT8872</strain>
    </source>
</reference>
<name>A0A7E4W3E3_PANRE</name>
<organism evidence="1 2">
    <name type="scientific">Panagrellus redivivus</name>
    <name type="common">Microworm</name>
    <dbReference type="NCBI Taxonomy" id="6233"/>
    <lineage>
        <taxon>Eukaryota</taxon>
        <taxon>Metazoa</taxon>
        <taxon>Ecdysozoa</taxon>
        <taxon>Nematoda</taxon>
        <taxon>Chromadorea</taxon>
        <taxon>Rhabditida</taxon>
        <taxon>Tylenchina</taxon>
        <taxon>Panagrolaimomorpha</taxon>
        <taxon>Panagrolaimoidea</taxon>
        <taxon>Panagrolaimidae</taxon>
        <taxon>Panagrellus</taxon>
    </lineage>
</organism>
<sequence>MSGKAANTVDRRIGVETDGGCLPILNVVTHARVTEVALWINAKVTSQLEIFSVFDVRINTSIVKSVSLSLSNVRSEHRNSLLLSTPHHPHSPYDVMVLSIGVPCCTMRQALIRHNRSGDMMPRFQ</sequence>
<dbReference type="Proteomes" id="UP000492821">
    <property type="component" value="Unassembled WGS sequence"/>
</dbReference>
<proteinExistence type="predicted"/>
<evidence type="ECO:0000313" key="1">
    <source>
        <dbReference type="Proteomes" id="UP000492821"/>
    </source>
</evidence>
<dbReference type="AlphaFoldDB" id="A0A7E4W3E3"/>
<reference evidence="2" key="2">
    <citation type="submission" date="2020-10" db="UniProtKB">
        <authorList>
            <consortium name="WormBaseParasite"/>
        </authorList>
    </citation>
    <scope>IDENTIFICATION</scope>
</reference>
<keyword evidence="1" id="KW-1185">Reference proteome</keyword>
<protein>
    <submittedName>
        <fullName evidence="2">Uncharacterized protein</fullName>
    </submittedName>
</protein>
<accession>A0A7E4W3E3</accession>
<dbReference type="WBParaSite" id="Pan_g6058.t1">
    <property type="protein sequence ID" value="Pan_g6058.t1"/>
    <property type="gene ID" value="Pan_g6058"/>
</dbReference>